<accession>A0A8G2EUK9</accession>
<dbReference type="EMBL" id="FNBW01000003">
    <property type="protein sequence ID" value="SDF42116.1"/>
    <property type="molecule type" value="Genomic_DNA"/>
</dbReference>
<name>A0A8G2EUK9_9PROT</name>
<dbReference type="InterPro" id="IPR006905">
    <property type="entry name" value="Flavin_halogenase"/>
</dbReference>
<keyword evidence="2" id="KW-1185">Reference proteome</keyword>
<proteinExistence type="predicted"/>
<dbReference type="SUPFAM" id="SSF51905">
    <property type="entry name" value="FAD/NAD(P)-binding domain"/>
    <property type="match status" value="1"/>
</dbReference>
<dbReference type="PANTHER" id="PTHR43747">
    <property type="entry name" value="FAD-BINDING PROTEIN"/>
    <property type="match status" value="1"/>
</dbReference>
<dbReference type="PANTHER" id="PTHR43747:SF1">
    <property type="entry name" value="SLR1998 PROTEIN"/>
    <property type="match status" value="1"/>
</dbReference>
<dbReference type="NCBIfam" id="NF038174">
    <property type="entry name" value="maturase_GoxB"/>
    <property type="match status" value="1"/>
</dbReference>
<comment type="caution">
    <text evidence="1">The sequence shown here is derived from an EMBL/GenBank/DDBJ whole genome shotgun (WGS) entry which is preliminary data.</text>
</comment>
<sequence>MGKTVAVIGAGIAGPAAVLALVEAAGLTGGRAGDQAGLQVLWVAPPPEAGHDPVGETLAPAANPILARLGLSDAMAAAGHRVSHTTLSSWGGDQLLDRNAILHLEGPGLVLDRARFEADLRRHAEAVASRVFATRVSDAGAGDGAWHLTLEDGETLTADAVVDASGRGSVVARRAAERHRADQLVAAHAFLPHRDDSVEPTRAVLIEAVETGWWYAALRPDGMLSVAYFTDPDLLGETPTRDLAAWTALVAGTRHIGRWIEDAGFALDAPPSLSSAGTTWLVPPAGRVDGAPWMAAGDCAAAFDPLSSHGMTTALWAGARAGSVLSTALEGDDTALEAYARSVLDGVAGFLAQRRAMYAQERRFADAPFWRRRQSAN</sequence>
<dbReference type="Gene3D" id="3.30.9.100">
    <property type="match status" value="1"/>
</dbReference>
<dbReference type="RefSeq" id="WP_093149005.1">
    <property type="nucleotide sequence ID" value="NZ_FNBW01000003.1"/>
</dbReference>
<gene>
    <name evidence="1" type="ORF">SAMN05660686_01272</name>
</gene>
<protein>
    <submittedName>
        <fullName evidence="1">Dehydrogenase (Flavoprotein)</fullName>
    </submittedName>
</protein>
<evidence type="ECO:0000313" key="1">
    <source>
        <dbReference type="EMBL" id="SDF42116.1"/>
    </source>
</evidence>
<organism evidence="1 2">
    <name type="scientific">Thalassobaculum litoreum DSM 18839</name>
    <dbReference type="NCBI Taxonomy" id="1123362"/>
    <lineage>
        <taxon>Bacteria</taxon>
        <taxon>Pseudomonadati</taxon>
        <taxon>Pseudomonadota</taxon>
        <taxon>Alphaproteobacteria</taxon>
        <taxon>Rhodospirillales</taxon>
        <taxon>Thalassobaculaceae</taxon>
        <taxon>Thalassobaculum</taxon>
    </lineage>
</organism>
<reference evidence="1 2" key="1">
    <citation type="submission" date="2016-10" db="EMBL/GenBank/DDBJ databases">
        <authorList>
            <person name="Varghese N."/>
            <person name="Submissions S."/>
        </authorList>
    </citation>
    <scope>NUCLEOTIDE SEQUENCE [LARGE SCALE GENOMIC DNA]</scope>
    <source>
        <strain evidence="1 2">DSM 18839</strain>
    </source>
</reference>
<dbReference type="Proteomes" id="UP000198615">
    <property type="component" value="Unassembled WGS sequence"/>
</dbReference>
<dbReference type="InterPro" id="IPR050816">
    <property type="entry name" value="Flavin-dep_Halogenase_NPB"/>
</dbReference>
<dbReference type="Gene3D" id="3.50.50.60">
    <property type="entry name" value="FAD/NAD(P)-binding domain"/>
    <property type="match status" value="1"/>
</dbReference>
<dbReference type="AlphaFoldDB" id="A0A8G2EUK9"/>
<dbReference type="InterPro" id="IPR036188">
    <property type="entry name" value="FAD/NAD-bd_sf"/>
</dbReference>
<dbReference type="Pfam" id="PF04820">
    <property type="entry name" value="Trp_halogenase"/>
    <property type="match status" value="1"/>
</dbReference>
<evidence type="ECO:0000313" key="2">
    <source>
        <dbReference type="Proteomes" id="UP000198615"/>
    </source>
</evidence>
<dbReference type="OrthoDB" id="9799983at2"/>
<dbReference type="GO" id="GO:0004497">
    <property type="term" value="F:monooxygenase activity"/>
    <property type="evidence" value="ECO:0007669"/>
    <property type="project" value="InterPro"/>
</dbReference>